<evidence type="ECO:0000313" key="2">
    <source>
        <dbReference type="Proteomes" id="UP000199501"/>
    </source>
</evidence>
<gene>
    <name evidence="1" type="ORF">SAMN05216174_11263</name>
</gene>
<keyword evidence="2" id="KW-1185">Reference proteome</keyword>
<reference evidence="2" key="1">
    <citation type="submission" date="2016-10" db="EMBL/GenBank/DDBJ databases">
        <authorList>
            <person name="Varghese N."/>
            <person name="Submissions S."/>
        </authorList>
    </citation>
    <scope>NUCLEOTIDE SEQUENCE [LARGE SCALE GENOMIC DNA]</scope>
    <source>
        <strain evidence="2">IBRC-M 10403</strain>
    </source>
</reference>
<name>A0A1G6VCK9_9PSEU</name>
<dbReference type="RefSeq" id="WP_091454502.1">
    <property type="nucleotide sequence ID" value="NZ_FMZZ01000012.1"/>
</dbReference>
<sequence>MAAGVVTFHSPLSLLRGWTARTGVPLREALVTGYTADLVFLERHFVALSRGLGARVTVLTDAGQAVHDPVDVRHAGLAYQHGHAQCAGVFHPKLVVLVGDDDVWAAIGSGNPTLAGWGHNDELWLVVRARRGAGPAALGDLGAWLGDLPDVVAMPSWIADTVRYIGEAVTPDEPDGSLPDLRIAGNLRHSLVSVLPNGPTDTLAISAPFFDAHAAAVREIVARLVPAELTIALQPTMAQYDGAALGAATATVPTIGLRLLAEDRMRHGKLVEWSVDGARSAMVGSANPSAAAMLATTMAGGNCELVVVCPVETTLVPDTETVSITRIQGIDTTPAFRGQPAGPSLVVVGARKLADRVVVELSTTATGPVSVQMSPDATPGSWKLVHVLERAGADVVSVVEFAIPDPLGRAVRAVTGDPAALTVSAVVFLTDTARCAARDDSTPRVSRDYPPNELFTDPLLASRFERDLEQLITDLAGHQLPDSTTTGTRTSNEGQDDRYGAWVRDTETLLGPSLASWVFPGLWRVSMSDGEAEWSIGSTREFEAEPVEEADAAAEELGGVEVDRTDIHPVPEAHHSRWRRLAGRLSRAVHGKPSPLALRAAVAKLFVNLLAGGVWEDREEWRDQLADVLAVLPPSEAEHQAYPGHALEVVVALCALGTALLTQDTILNGTSARDRVTTVAWEHTRAVIPFADAAVVADYLGTADAPNGRMVGTAEFQALVEFTTDAEDDPTAVLRRRFAEQGIPALRRDGVWMVDGEFRNPRRAAATAANVAGSPCAVLARNATKATAILRAGDRIAIAESVGRQWRVYQMGPASTPVTMFGGDEGLPPTRDRHPLHPVPRPVVDLAKRVGCDPAQLAIALAPRSATEAALGSRDTLGSRSYR</sequence>
<accession>A0A1G6VCK9</accession>
<proteinExistence type="predicted"/>
<evidence type="ECO:0000313" key="1">
    <source>
        <dbReference type="EMBL" id="SDD51318.1"/>
    </source>
</evidence>
<dbReference type="EMBL" id="FMZZ01000012">
    <property type="protein sequence ID" value="SDD51318.1"/>
    <property type="molecule type" value="Genomic_DNA"/>
</dbReference>
<dbReference type="Proteomes" id="UP000199501">
    <property type="component" value="Unassembled WGS sequence"/>
</dbReference>
<dbReference type="AlphaFoldDB" id="A0A1G6VCK9"/>
<dbReference type="OrthoDB" id="3777082at2"/>
<dbReference type="Gene3D" id="3.30.870.10">
    <property type="entry name" value="Endonuclease Chain A"/>
    <property type="match status" value="1"/>
</dbReference>
<organism evidence="1 2">
    <name type="scientific">Actinokineospora iranica</name>
    <dbReference type="NCBI Taxonomy" id="1271860"/>
    <lineage>
        <taxon>Bacteria</taxon>
        <taxon>Bacillati</taxon>
        <taxon>Actinomycetota</taxon>
        <taxon>Actinomycetes</taxon>
        <taxon>Pseudonocardiales</taxon>
        <taxon>Pseudonocardiaceae</taxon>
        <taxon>Actinokineospora</taxon>
    </lineage>
</organism>
<dbReference type="STRING" id="1271860.SAMN05216174_11263"/>
<protein>
    <submittedName>
        <fullName evidence="1">Uncharacterized protein</fullName>
    </submittedName>
</protein>